<evidence type="ECO:0000256" key="5">
    <source>
        <dbReference type="ARBA" id="ARBA00023136"/>
    </source>
</evidence>
<dbReference type="PANTHER" id="PTHR23511">
    <property type="entry name" value="SYNAPTIC VESICLE GLYCOPROTEIN 2"/>
    <property type="match status" value="1"/>
</dbReference>
<dbReference type="Pfam" id="PF07690">
    <property type="entry name" value="MFS_1"/>
    <property type="match status" value="1"/>
</dbReference>
<keyword evidence="6" id="KW-0175">Coiled coil</keyword>
<feature type="transmembrane region" description="Helical" evidence="7">
    <location>
        <begin position="107"/>
        <end position="130"/>
    </location>
</feature>
<dbReference type="STRING" id="1754192.A0A1Y1XPM6"/>
<feature type="transmembrane region" description="Helical" evidence="7">
    <location>
        <begin position="166"/>
        <end position="186"/>
    </location>
</feature>
<keyword evidence="2" id="KW-0813">Transport</keyword>
<comment type="subcellular location">
    <subcellularLocation>
        <location evidence="1">Membrane</location>
        <topology evidence="1">Multi-pass membrane protein</topology>
    </subcellularLocation>
</comment>
<feature type="transmembrane region" description="Helical" evidence="7">
    <location>
        <begin position="136"/>
        <end position="154"/>
    </location>
</feature>
<dbReference type="EMBL" id="MCFG01000006">
    <property type="protein sequence ID" value="ORX87697.1"/>
    <property type="molecule type" value="Genomic_DNA"/>
</dbReference>
<comment type="caution">
    <text evidence="9">The sequence shown here is derived from an EMBL/GenBank/DDBJ whole genome shotgun (WGS) entry which is preliminary data.</text>
</comment>
<accession>A0A1Y1XPM6</accession>
<evidence type="ECO:0000256" key="6">
    <source>
        <dbReference type="SAM" id="Coils"/>
    </source>
</evidence>
<feature type="transmembrane region" description="Helical" evidence="7">
    <location>
        <begin position="443"/>
        <end position="465"/>
    </location>
</feature>
<dbReference type="GO" id="GO:0022857">
    <property type="term" value="F:transmembrane transporter activity"/>
    <property type="evidence" value="ECO:0007669"/>
    <property type="project" value="InterPro"/>
</dbReference>
<keyword evidence="3 7" id="KW-0812">Transmembrane</keyword>
<gene>
    <name evidence="9" type="ORF">BCR32DRAFT_289180</name>
</gene>
<keyword evidence="4 7" id="KW-1133">Transmembrane helix</keyword>
<keyword evidence="5 7" id="KW-0472">Membrane</keyword>
<evidence type="ECO:0000313" key="9">
    <source>
        <dbReference type="EMBL" id="ORX87697.1"/>
    </source>
</evidence>
<dbReference type="InterPro" id="IPR020846">
    <property type="entry name" value="MFS_dom"/>
</dbReference>
<keyword evidence="10" id="KW-1185">Reference proteome</keyword>
<evidence type="ECO:0000256" key="2">
    <source>
        <dbReference type="ARBA" id="ARBA00022448"/>
    </source>
</evidence>
<feature type="coiled-coil region" evidence="6">
    <location>
        <begin position="502"/>
        <end position="529"/>
    </location>
</feature>
<feature type="transmembrane region" description="Helical" evidence="7">
    <location>
        <begin position="75"/>
        <end position="95"/>
    </location>
</feature>
<dbReference type="InterPro" id="IPR011701">
    <property type="entry name" value="MFS"/>
</dbReference>
<dbReference type="OrthoDB" id="4139357at2759"/>
<feature type="transmembrane region" description="Helical" evidence="7">
    <location>
        <begin position="356"/>
        <end position="373"/>
    </location>
</feature>
<dbReference type="GO" id="GO:0016020">
    <property type="term" value="C:membrane"/>
    <property type="evidence" value="ECO:0007669"/>
    <property type="project" value="UniProtKB-SubCell"/>
</dbReference>
<evidence type="ECO:0000256" key="1">
    <source>
        <dbReference type="ARBA" id="ARBA00004141"/>
    </source>
</evidence>
<dbReference type="SUPFAM" id="SSF103473">
    <property type="entry name" value="MFS general substrate transporter"/>
    <property type="match status" value="1"/>
</dbReference>
<name>A0A1Y1XPM6_9FUNG</name>
<feature type="transmembrane region" description="Helical" evidence="7">
    <location>
        <begin position="38"/>
        <end position="60"/>
    </location>
</feature>
<dbReference type="PANTHER" id="PTHR23511:SF34">
    <property type="entry name" value="SYNAPTIC VESICLE GLYCOPROTEIN 2"/>
    <property type="match status" value="1"/>
</dbReference>
<reference evidence="9 10" key="2">
    <citation type="submission" date="2016-08" db="EMBL/GenBank/DDBJ databases">
        <title>Pervasive Adenine N6-methylation of Active Genes in Fungi.</title>
        <authorList>
            <consortium name="DOE Joint Genome Institute"/>
            <person name="Mondo S.J."/>
            <person name="Dannebaum R.O."/>
            <person name="Kuo R.C."/>
            <person name="Labutti K."/>
            <person name="Haridas S."/>
            <person name="Kuo A."/>
            <person name="Salamov A."/>
            <person name="Ahrendt S.R."/>
            <person name="Lipzen A."/>
            <person name="Sullivan W."/>
            <person name="Andreopoulos W.B."/>
            <person name="Clum A."/>
            <person name="Lindquist E."/>
            <person name="Daum C."/>
            <person name="Ramamoorthy G.K."/>
            <person name="Gryganskyi A."/>
            <person name="Culley D."/>
            <person name="Magnuson J.K."/>
            <person name="James T.Y."/>
            <person name="O'Malley M.A."/>
            <person name="Stajich J.E."/>
            <person name="Spatafora J.W."/>
            <person name="Visel A."/>
            <person name="Grigoriev I.V."/>
        </authorList>
    </citation>
    <scope>NUCLEOTIDE SEQUENCE [LARGE SCALE GENOMIC DNA]</scope>
    <source>
        <strain evidence="9 10">S4</strain>
    </source>
</reference>
<feature type="transmembrane region" description="Helical" evidence="7">
    <location>
        <begin position="324"/>
        <end position="347"/>
    </location>
</feature>
<evidence type="ECO:0000313" key="10">
    <source>
        <dbReference type="Proteomes" id="UP000193944"/>
    </source>
</evidence>
<evidence type="ECO:0000256" key="3">
    <source>
        <dbReference type="ARBA" id="ARBA00022692"/>
    </source>
</evidence>
<sequence length="529" mass="60016">MADSINIVDRRESKNLFEKYTVDQAIEGIGYGPFHRKLSLLSGSSIGNASLQLCFILTTISKLKDELNYTSENSIIFNQTLSLLFVGQILGGFLWSSVGKRYGRSKAFFYSSLITSLSLLVSSFISSYVWLLISRFFIGLGLASIITVDYQMFLEFTLISKIQISHLYFVSYWIIAGVIVSSYLSWIFVPLLGMKLTSLIYTIPSFIITYLKYKWKHESPRYLVKEHKIFSAADELYIMAEENSTKVPNGSLIPNIEEENDTYCSTINLCFKPPKQQKHASYILTNLFGVVLSLISGIMHISLLKSTSTNEEYKSVTHAIMSENFTFINLLWSILNLLSIPIVIVIYNKCVKYQRHIILTSLFIISGISYFILALTDHFYVVCILSIPILFSIELGYAILFHHMIDNFLPIAKSYGFSLMAYAVAIYALVFLNVESLIIDSFVSFKCCLVLTSLIEIALAVGNIYGFNDVIERKHESGKLSLDELESGSLMHQEDTTTEFEGEEEEEIIKAIEKEIEEENEHNGILIEN</sequence>
<feature type="transmembrane region" description="Helical" evidence="7">
    <location>
        <begin position="412"/>
        <end position="431"/>
    </location>
</feature>
<reference evidence="9 10" key="1">
    <citation type="submission" date="2016-08" db="EMBL/GenBank/DDBJ databases">
        <title>A Parts List for Fungal Cellulosomes Revealed by Comparative Genomics.</title>
        <authorList>
            <consortium name="DOE Joint Genome Institute"/>
            <person name="Haitjema C.H."/>
            <person name="Gilmore S.P."/>
            <person name="Henske J.K."/>
            <person name="Solomon K.V."/>
            <person name="De Groot R."/>
            <person name="Kuo A."/>
            <person name="Mondo S.J."/>
            <person name="Salamov A.A."/>
            <person name="Labutti K."/>
            <person name="Zhao Z."/>
            <person name="Chiniquy J."/>
            <person name="Barry K."/>
            <person name="Brewer H.M."/>
            <person name="Purvine S.O."/>
            <person name="Wright A.T."/>
            <person name="Boxma B."/>
            <person name="Van Alen T."/>
            <person name="Hackstein J.H."/>
            <person name="Baker S.E."/>
            <person name="Grigoriev I.V."/>
            <person name="O'Malley M.A."/>
        </authorList>
    </citation>
    <scope>NUCLEOTIDE SEQUENCE [LARGE SCALE GENOMIC DNA]</scope>
    <source>
        <strain evidence="9 10">S4</strain>
    </source>
</reference>
<protein>
    <submittedName>
        <fullName evidence="9">MFS general substrate transporter</fullName>
    </submittedName>
</protein>
<evidence type="ECO:0000256" key="7">
    <source>
        <dbReference type="SAM" id="Phobius"/>
    </source>
</evidence>
<evidence type="ECO:0000259" key="8">
    <source>
        <dbReference type="PROSITE" id="PS50850"/>
    </source>
</evidence>
<organism evidence="9 10">
    <name type="scientific">Anaeromyces robustus</name>
    <dbReference type="NCBI Taxonomy" id="1754192"/>
    <lineage>
        <taxon>Eukaryota</taxon>
        <taxon>Fungi</taxon>
        <taxon>Fungi incertae sedis</taxon>
        <taxon>Chytridiomycota</taxon>
        <taxon>Chytridiomycota incertae sedis</taxon>
        <taxon>Neocallimastigomycetes</taxon>
        <taxon>Neocallimastigales</taxon>
        <taxon>Neocallimastigaceae</taxon>
        <taxon>Anaeromyces</taxon>
    </lineage>
</organism>
<dbReference type="Proteomes" id="UP000193944">
    <property type="component" value="Unassembled WGS sequence"/>
</dbReference>
<proteinExistence type="predicted"/>
<feature type="transmembrane region" description="Helical" evidence="7">
    <location>
        <begin position="282"/>
        <end position="304"/>
    </location>
</feature>
<dbReference type="InterPro" id="IPR036259">
    <property type="entry name" value="MFS_trans_sf"/>
</dbReference>
<dbReference type="PROSITE" id="PS50850">
    <property type="entry name" value="MFS"/>
    <property type="match status" value="1"/>
</dbReference>
<dbReference type="Gene3D" id="1.20.1250.20">
    <property type="entry name" value="MFS general substrate transporter like domains"/>
    <property type="match status" value="1"/>
</dbReference>
<feature type="domain" description="Major facilitator superfamily (MFS) profile" evidence="8">
    <location>
        <begin position="38"/>
        <end position="474"/>
    </location>
</feature>
<evidence type="ECO:0000256" key="4">
    <source>
        <dbReference type="ARBA" id="ARBA00022989"/>
    </source>
</evidence>
<dbReference type="AlphaFoldDB" id="A0A1Y1XPM6"/>
<feature type="transmembrane region" description="Helical" evidence="7">
    <location>
        <begin position="379"/>
        <end position="400"/>
    </location>
</feature>